<keyword evidence="7" id="KW-1185">Reference proteome</keyword>
<evidence type="ECO:0000256" key="2">
    <source>
        <dbReference type="SAM" id="MobiDB-lite"/>
    </source>
</evidence>
<feature type="compositionally biased region" description="Polar residues" evidence="2">
    <location>
        <begin position="2522"/>
        <end position="2531"/>
    </location>
</feature>
<dbReference type="GO" id="GO:0006355">
    <property type="term" value="P:regulation of DNA-templated transcription"/>
    <property type="evidence" value="ECO:0007669"/>
    <property type="project" value="TreeGrafter"/>
</dbReference>
<dbReference type="Pfam" id="PF20206">
    <property type="entry name" value="Tra1_ring"/>
    <property type="match status" value="1"/>
</dbReference>
<feature type="compositionally biased region" description="Pro residues" evidence="2">
    <location>
        <begin position="3372"/>
        <end position="3381"/>
    </location>
</feature>
<feature type="domain" description="PI3K/PI4K catalytic" evidence="3">
    <location>
        <begin position="3567"/>
        <end position="3899"/>
    </location>
</feature>
<feature type="compositionally biased region" description="Basic and acidic residues" evidence="2">
    <location>
        <begin position="1324"/>
        <end position="1335"/>
    </location>
</feature>
<dbReference type="InterPro" id="IPR011009">
    <property type="entry name" value="Kinase-like_dom_sf"/>
</dbReference>
<sequence length="3926" mass="443004">MTSGANFEIYASRLSGTSINTKLKCTIALELCESFEYFQPQDTSRFMNILWPTIRDFLLKSPPVFTSNSMDQKLRSTLIDTIRRIPLSENLRDHAPELASTFLELVKIENEDNGVMCLKIIYDLHRMYYVKLESFSQAFLELALDIYGKADEIAKHTRDLPDGHGSGLSTATPGVAAMMSPGPMSPGQDGQEAPKKSLLPATKSFKVITEIPIIIVSIFQALKEGTAQYAQKLLPLVIQMLEIHPENQQKGPTTVPGQTGGDINGHISLGILDLTTAQSKTLSFLAFLVRSFTQLAISHKDKIAKLVVDMLHSCPIGAIAIRKEILVACRHIISTDLRSAFLPHFERLLDPKILHEPANSNHKMIKVYTISMLVDLIHNIRNDLSLEQLGKVIDFFAGCMNDASLTPTIHTMCVKILFYVVDSVSKIQDKASGRILLLSILDCYTRALSMVAARVQCIRKLTGGMETSTLWRFETDDHIHISTLEPQDPIKECKTLLQTVISGCQATLSRLKMFQSFLFDHTNTTNLKAPGGEGSVSDIDNFELDLITALFCEGLRAFRIMKTVNQKDNKALSGGNQKYDAKDDDTSKSEESREAQIRTLNREEKQLIEQFANLFVPLHPAIFQELFSTQIGHLFDEMIENAAVISAAQVFLASVTTSPGFISIMLDHLCQNLSDLGSEDEVVTTTMLHLFKIAFLALTFFPEENEPVLKLYVQAIINSALEEAATAQQPQNYYMLLRSLFRCIGGGRYETLYAEVFPLLQTLLETFNASLKIESKPTPQQELLIDICLTVPVRLSALLPYLPLLMRPLVAALHAGPDLISQGLRTLELCVDNLTRDFLDPILLPFMNSIMESLWNLLTPNENASAHSRTAARILGKLGGRNRSLLDIKPNLDSECAFPDLLESGNASSVKLRFHDINDYIQMPLRGGIESAVATIKNHYPPWLASHLYNNALKFIKITLLTTIKNNMSPKTSEFLSDESNTKTEALGRTFVDVFDKLETRQMLASLISPSTSQGQGESPSNKGMCKNSLNESEANGSSMQIEETVEGFGESRSESIHRKLSLESTSSVETFDLLQALVIACTREHVKDEALVLLDKIIRLAVVEHFSTCIEAAKENSLHQIAVPSISSTCQMSLAKDSEYTPSLLLIPVIALALSSNEKQVSSVGQHFISVFTKTVRAILGPDEDRIYRVPFFHLLFSQLCQACYSPKGSMKIGACAGVLFMITELNLGKDWVEVHEIEAIKALLFVLKASTPEKIKQIGSNKPLDAILAIIKLCHSTESIIAAQKASFENDKQDGMDIEESNLPTDKKLNEEAKSEAPASTQDDKKSPQKESSENGVETPKDQGATVSSASNDKAKTNEKAENEAATKANNGPQFDVAKDKPLYILLSIFAKELSNPNSLIRDAVKSSIEFLTKTTKQTAIVLLTPYRERLLRSIFAKPLRALPHSMQIGSIDAITYCLNLSPDFIEINEEMMRLLSEALALTDAEDQALVNNPTQVRASLPSLINLRYVCIKMLTSAIARAEFMQPRHATIRSRIISVFFKFLYSKSPKVVSAANDGLQKVLVQQQKLPKDLLQAGLRPILLNLSDHKHLNVVSLEGLARLMKLLTNYFKVEVGRKLLDHLRQLADAAKLRQAATKTIKDIQDIKVFVAIFNVFHLLPSSASVLMEELVTAVLQLEAYLIRRQSSPFRPPLFLFLNKYPTETINYFFERIKQPSYSRLFIHALSDKSCDKLRSTLVEQGSKIVDLLKPVKQENESSDDKSAAFHPTLEQVHGCLIVQALNNHIPNLLDINKDINDTLMSDIWRKYIQSPIAPIHQARFNQVAILKSVLATIISGTSGSKKWALRIFSIAEALDCRLGVLDSGQIEYYLCSKVLHSANMHQRRSIIALFFEHFDQNVYDPKASVLRRVVIPLIAYGICPIETGKYPDVLAPCDSIPLCRTGETDARASQFLSGPLLNLVQSNIWAPLSVPESNKPGVDDYLCLQCISLSFALLRKAPNVISDTRKDLIRFGWTCIRHEDPIVKHAAYVLLAQFISTFETPSKIVVQVLVHLLRAYQPEYRPMVRQALEILLPSLPSRVQSPANPTESPMWIKLINRILFENGHTVGNITHIYQLIIKRSDMFYPYRDQFTPKLINSLTKLCLTQAATLETRNLAFDIIEMLLKWDKRCVLESVPPSQRESATLVQLRANITNPVVTEQKREAIVGILLRILCMAYDFVAKSGTAEKLNGLLVKYLDQDVWPPIYLRLTFFERALHNVEIKLEKYPFFEHILKSLEYLSENMREAWFVENFATLASIVLRFLKTEKLEIQQFLANLLEKLYSAMSKNENLYNAHTSANFRQHIQTHIFENLQSGTGLFGILLILNTIGKYQGEQFYDYIPLLVKLLQKNTRDFVAQSQSNSETQVKNRDIVDLIHKDMTASDIQGDDQQRILLLSILILRKHLMQLGDQRRGFLATIIQLVERTKNPFVLAAVLGIVRMWVLNSKDSFPTTKEKATLMSAMMCLTTNPEANPGWDPLPPTSELQPRENSTNVSPQELLSREYLTLVSEIYSQDCFSRTELTMRLENAFLLGLKCWDHDLRNKFFAIFDENLPRSLTFRLNYFFKTQNWESLSDSFWLQQCIPLLLGSLRTDVPIYTSYKGSSHDLINKPESTSSTDQKSAMEVESSSTEMDNICTTLKSLATDFSSLWVEHLITPLTQLLVMDKKLAYQMWIQWFPQWWKHFGTDSQHDIATNLIYLLAKPYHSAQTAERPNIVQAFLEAIAACDPIPRLPPQLLRYLGQTYGVWHATIALLEENVLKGIEVEACTFDHSMGVETGAFNALSDLYTSLGEESYNLGLWKRHCQYFETHVALSYEQLGDWQSAQNMYEKAQSKARTGVLPFSETEYSLWENRWIESTKRLQSWDMLEDLGKQEALPELELEAAWRLWDWPTASTAISLLLSSCSTEFSSGTRYMIYNAYLKLAESVGDKSKATEFQSICESGIHAALKQWHDLPSVGTQAHLEILHQFQLFTELQDANSIYSSLASTKLDNLETRSEDLKSVMLTWRERLPSNNDPIYIWSDLVAWRQHIFKAINEVYIPFIQKINPSGSGSGAQDGTNGASGGGNTTFAYRGYHEIAWIINRFAHVARKHKLFDVCVSSLTRIYTLPNIEIQEAFLKLREQAKCYYDRPDELQNGLDVINNTNLAYFSAAQKAEFYTLKGRFLAKLGMPNEANASYAQGIQVDLRSAKSWASWARYNDERFRVNPSEISSATNAVSCYLQASSISKNAKTRRYHARILWLLSQDDDSSNVARAFEDFKGDISIWYWVSFIPQLLLALNEGYAKQAMQILQKIAKMCPQALHYPLRTARDEALLMIKQQQLASANSGSGPDPSTPETPSVPTPQQQPATPAALLSIKVDELMAKLKTAYPLLSLSIETMTDQIVQRIKPTPLQDMYRLICVLTNDALQNLHSRVSSNSKDVKLLDTMMLNIRRVIATIKVESLKELIESDFSNLDSMDLKTYTLLLQKWRIRLRQIINSQPSRPPLSRYSMYLVDFEYERFEDIDLPGQYLILRDYSEDLVRIDRFLPEVCLVDDGSTVSPRISILGRNGLTYSFTVQTPSSRHSRREEKVIQFFRMLDHESARERNILEQRPMAFNFPSIVPLSHHIRLIQSDPTNFAFQDVFTKYCKEFSPNSDSAISYYIETMPKLIAELPSIEDAQIVLFDAICERYVPKHLLLNAIAGLMPSQFDFWLYRRQFTFQMALTAFQSFLISSNQRSPAKLFLSRKTGNIWPSDMLPAYNNNNGSIIHNSDPVPFRMTPNMQALASEIGLEGIVPFALYDATSKILKPELFLRDIAEPFIKDELLSLYIMSSTTSNGIITSPSKDIVEVNVRQMLKKVTLLGTALPMDKVLESGELPLQQSLNLITQATASLNLSKMDFTWMPWL</sequence>
<feature type="domain" description="FAT" evidence="4">
    <location>
        <begin position="2775"/>
        <end position="3351"/>
    </location>
</feature>
<evidence type="ECO:0000259" key="3">
    <source>
        <dbReference type="PROSITE" id="PS50290"/>
    </source>
</evidence>
<dbReference type="OrthoDB" id="5570127at2759"/>
<dbReference type="GO" id="GO:0006281">
    <property type="term" value="P:DNA repair"/>
    <property type="evidence" value="ECO:0007669"/>
    <property type="project" value="TreeGrafter"/>
</dbReference>
<dbReference type="SUPFAM" id="SSF48371">
    <property type="entry name" value="ARM repeat"/>
    <property type="match status" value="3"/>
</dbReference>
<dbReference type="InterPro" id="IPR046807">
    <property type="entry name" value="Tra1_central"/>
</dbReference>
<dbReference type="Pfam" id="PF00454">
    <property type="entry name" value="PI3_PI4_kinase"/>
    <property type="match status" value="1"/>
</dbReference>
<comment type="caution">
    <text evidence="6">The sequence shown here is derived from an EMBL/GenBank/DDBJ whole genome shotgun (WGS) entry which is preliminary data.</text>
</comment>
<dbReference type="GO" id="GO:0035267">
    <property type="term" value="C:NuA4 histone acetyltransferase complex"/>
    <property type="evidence" value="ECO:0007669"/>
    <property type="project" value="TreeGrafter"/>
</dbReference>
<reference evidence="6" key="1">
    <citation type="submission" date="2022-07" db="EMBL/GenBank/DDBJ databases">
        <title>Phylogenomic reconstructions and comparative analyses of Kickxellomycotina fungi.</title>
        <authorList>
            <person name="Reynolds N.K."/>
            <person name="Stajich J.E."/>
            <person name="Barry K."/>
            <person name="Grigoriev I.V."/>
            <person name="Crous P."/>
            <person name="Smith M.E."/>
        </authorList>
    </citation>
    <scope>NUCLEOTIDE SEQUENCE</scope>
    <source>
        <strain evidence="6">NBRC 100468</strain>
    </source>
</reference>
<dbReference type="Pfam" id="PF02259">
    <property type="entry name" value="FAT"/>
    <property type="match status" value="1"/>
</dbReference>
<evidence type="ECO:0000259" key="4">
    <source>
        <dbReference type="PROSITE" id="PS51189"/>
    </source>
</evidence>
<feature type="compositionally biased region" description="Polar residues" evidence="2">
    <location>
        <begin position="1008"/>
        <end position="1041"/>
    </location>
</feature>
<organism evidence="6 7">
    <name type="scientific">Mycoemilia scoparia</name>
    <dbReference type="NCBI Taxonomy" id="417184"/>
    <lineage>
        <taxon>Eukaryota</taxon>
        <taxon>Fungi</taxon>
        <taxon>Fungi incertae sedis</taxon>
        <taxon>Zoopagomycota</taxon>
        <taxon>Kickxellomycotina</taxon>
        <taxon>Kickxellomycetes</taxon>
        <taxon>Kickxellales</taxon>
        <taxon>Kickxellaceae</taxon>
        <taxon>Mycoemilia</taxon>
    </lineage>
</organism>
<feature type="compositionally biased region" description="Basic and acidic residues" evidence="2">
    <location>
        <begin position="1307"/>
        <end position="1317"/>
    </location>
</feature>
<feature type="region of interest" description="Disordered" evidence="2">
    <location>
        <begin position="572"/>
        <end position="594"/>
    </location>
</feature>
<feature type="region of interest" description="Disordered" evidence="2">
    <location>
        <begin position="2510"/>
        <end position="2531"/>
    </location>
</feature>
<dbReference type="GO" id="GO:0000124">
    <property type="term" value="C:SAGA complex"/>
    <property type="evidence" value="ECO:0007669"/>
    <property type="project" value="TreeGrafter"/>
</dbReference>
<feature type="region of interest" description="Disordered" evidence="2">
    <location>
        <begin position="1293"/>
        <end position="1375"/>
    </location>
</feature>
<name>A0A9W8A9B2_9FUNG</name>
<dbReference type="PROSITE" id="PS50290">
    <property type="entry name" value="PI3_4_KINASE_3"/>
    <property type="match status" value="1"/>
</dbReference>
<feature type="compositionally biased region" description="Basic and acidic residues" evidence="2">
    <location>
        <begin position="1355"/>
        <end position="1367"/>
    </location>
</feature>
<dbReference type="InterPro" id="IPR003152">
    <property type="entry name" value="FATC_dom"/>
</dbReference>
<dbReference type="InterPro" id="IPR046805">
    <property type="entry name" value="Tra1_ring"/>
</dbReference>
<evidence type="ECO:0000313" key="7">
    <source>
        <dbReference type="Proteomes" id="UP001150538"/>
    </source>
</evidence>
<evidence type="ECO:0000256" key="1">
    <source>
        <dbReference type="ARBA" id="ARBA00007234"/>
    </source>
</evidence>
<comment type="similarity">
    <text evidence="1">Belongs to the PI3/PI4-kinase family. TRA1 subfamily.</text>
</comment>
<evidence type="ECO:0000313" key="6">
    <source>
        <dbReference type="EMBL" id="KAJ1922206.1"/>
    </source>
</evidence>
<dbReference type="GO" id="GO:0005634">
    <property type="term" value="C:nucleus"/>
    <property type="evidence" value="ECO:0007669"/>
    <property type="project" value="TreeGrafter"/>
</dbReference>
<gene>
    <name evidence="6" type="primary">TRA1</name>
    <name evidence="6" type="ORF">H4219_000068</name>
</gene>
<dbReference type="PROSITE" id="PS51189">
    <property type="entry name" value="FAT"/>
    <property type="match status" value="1"/>
</dbReference>
<feature type="region of interest" description="Disordered" evidence="2">
    <location>
        <begin position="3363"/>
        <end position="3387"/>
    </location>
</feature>
<dbReference type="InterPro" id="IPR050517">
    <property type="entry name" value="DDR_Repair_Kinase"/>
</dbReference>
<accession>A0A9W8A9B2</accession>
<dbReference type="InterPro" id="IPR014009">
    <property type="entry name" value="PIK_FAT"/>
</dbReference>
<dbReference type="EMBL" id="JANBPU010000001">
    <property type="protein sequence ID" value="KAJ1922206.1"/>
    <property type="molecule type" value="Genomic_DNA"/>
</dbReference>
<dbReference type="InterPro" id="IPR016024">
    <property type="entry name" value="ARM-type_fold"/>
</dbReference>
<dbReference type="PANTHER" id="PTHR11139:SF1">
    <property type="entry name" value="TRANSFORMATION_TRANSCRIPTION DOMAIN-ASSOCIATED PROTEIN"/>
    <property type="match status" value="1"/>
</dbReference>
<dbReference type="CDD" id="cd05163">
    <property type="entry name" value="PIKK_TRRAP"/>
    <property type="match status" value="1"/>
</dbReference>
<feature type="compositionally biased region" description="Basic and acidic residues" evidence="2">
    <location>
        <begin position="579"/>
        <end position="594"/>
    </location>
</feature>
<proteinExistence type="inferred from homology"/>
<dbReference type="SUPFAM" id="SSF56112">
    <property type="entry name" value="Protein kinase-like (PK-like)"/>
    <property type="match status" value="1"/>
</dbReference>
<dbReference type="PROSITE" id="PS51190">
    <property type="entry name" value="FATC"/>
    <property type="match status" value="1"/>
</dbReference>
<feature type="region of interest" description="Disordered" evidence="2">
    <location>
        <begin position="158"/>
        <end position="195"/>
    </location>
</feature>
<dbReference type="Pfam" id="PF20175">
    <property type="entry name" value="Tra1_central"/>
    <property type="match status" value="1"/>
</dbReference>
<protein>
    <submittedName>
        <fullName evidence="6">Transcription-associated protein 1</fullName>
    </submittedName>
</protein>
<dbReference type="InterPro" id="IPR003151">
    <property type="entry name" value="PIK-rel_kinase_FAT"/>
</dbReference>
<dbReference type="Proteomes" id="UP001150538">
    <property type="component" value="Unassembled WGS sequence"/>
</dbReference>
<dbReference type="InterPro" id="IPR000403">
    <property type="entry name" value="PI3/4_kinase_cat_dom"/>
</dbReference>
<dbReference type="PANTHER" id="PTHR11139">
    <property type="entry name" value="ATAXIA TELANGIECTASIA MUTATED ATM -RELATED"/>
    <property type="match status" value="1"/>
</dbReference>
<evidence type="ECO:0000259" key="5">
    <source>
        <dbReference type="PROSITE" id="PS51190"/>
    </source>
</evidence>
<feature type="domain" description="FATC" evidence="5">
    <location>
        <begin position="3895"/>
        <end position="3926"/>
    </location>
</feature>
<feature type="region of interest" description="Disordered" evidence="2">
    <location>
        <begin position="1007"/>
        <end position="1041"/>
    </location>
</feature>
<dbReference type="SMART" id="SM00146">
    <property type="entry name" value="PI3Kc"/>
    <property type="match status" value="1"/>
</dbReference>